<dbReference type="InterPro" id="IPR011429">
    <property type="entry name" value="Cyt_c_Planctomycete-type"/>
</dbReference>
<dbReference type="GO" id="GO:0046872">
    <property type="term" value="F:metal ion binding"/>
    <property type="evidence" value="ECO:0007669"/>
    <property type="project" value="UniProtKB-KW"/>
</dbReference>
<evidence type="ECO:0000256" key="3">
    <source>
        <dbReference type="PROSITE-ProRule" id="PRU00433"/>
    </source>
</evidence>
<accession>A0A6J4P466</accession>
<evidence type="ECO:0000259" key="5">
    <source>
        <dbReference type="PROSITE" id="PS51007"/>
    </source>
</evidence>
<dbReference type="GO" id="GO:0020037">
    <property type="term" value="F:heme binding"/>
    <property type="evidence" value="ECO:0007669"/>
    <property type="project" value="InterPro"/>
</dbReference>
<sequence>MLTRPSHRLLNNASLAALVCAAVLASASRSAAEAAPDQKVVFNRDVRPILSDKCFACHGFDPKTRKGGVRLDTQEGATVGKDGKPGSVVPGDLAKSELWTRINSADPDELMPPADSHKKLSAAEKDIFKRWIEQGAAYQKHWSFEPIVRPAVPQPAPAAGQVRNPIDAFLVERLDREQLKPSAEADRNTLIRRVAFALNGLPPTPAEVDAFVNDPAPDAYEKMVDRYLATPRFGEEMARHWLDVARYGDTHGLHLDNERQMWAYRDYVVKSFNDNKPFDVFTVEQLAGDQLPDAGKPSPTKEQLTATGFSRCNVTTSEGGSIEAELTFRYAVDRASTAMTTWMGLTGGCAVCHDHKFDPISAKEFYSMYAFFYSNADPGFDGNALLTNPVAKLSTPESEKKLAEFDAQIAAKQVELDAKTAVVAYTDPATVTPAPAADVLETVWIEDEFPAGANVQSAGAPTQFVMAAEGGQVLSGARAIKRTEAGFGQDFYQGGAAPLDILPQGKIFAHVFLDPANLPKTIMVQFFKGDWMHRAVWGDYDAIGFGAPNTTQKVNFGPLPEAGKWVRLEIPIDKVGLVPGEPINGVAVTQYGGTVYWDKVGIARPSEPAVDPARSMLAWQKSRVGQDTPGVPPEVNQLLKDGPEKVTNPDQVKRLRDYYLQNVCADTKAQLGALPGVLAAIRQQRTEFENTIPSTFVFTDLPTPRDAFVMVRGAYDKPGEKVEPGTLAVLPPLQKANPAGRATRLDLAKWLVAPEHPMTARVAANRLWQQFFGTGLVKSSEDFGSQGEPPSHPELLDWLASEFRDTGWDQKRFVKLLVSSAAFRQNTAVSPELMSRDPENRLYARGPRFRLDAEQIRDNVLYVSGLINLEMGGKGVRTYQPPNIWEPVGFVGSNTSTYTQDTGPALYRRSLYTFLKRTAPPPFMSNFDAPNREASCSRRDRSNTPLQALQLMNDVQHVEAARAMAQRMLTEGGATPADRIAFAYRSILARQPDGFEAEVVGAQLAAHLARYQGDQEAAKKLISHGESKPKEDLPPAELAAYTLVANM</sequence>
<keyword evidence="1 3" id="KW-0479">Metal-binding</keyword>
<reference evidence="6" key="1">
    <citation type="submission" date="2020-02" db="EMBL/GenBank/DDBJ databases">
        <authorList>
            <person name="Meier V. D."/>
        </authorList>
    </citation>
    <scope>NUCLEOTIDE SEQUENCE</scope>
    <source>
        <strain evidence="6">AVDCRST_MAG64</strain>
    </source>
</reference>
<gene>
    <name evidence="6" type="ORF">AVDCRST_MAG64-1858</name>
</gene>
<dbReference type="PANTHER" id="PTHR35889:SF3">
    <property type="entry name" value="F-BOX DOMAIN-CONTAINING PROTEIN"/>
    <property type="match status" value="1"/>
</dbReference>
<feature type="chain" id="PRO_5026965200" description="Cytochrome c domain-containing protein" evidence="4">
    <location>
        <begin position="32"/>
        <end position="1047"/>
    </location>
</feature>
<organism evidence="6">
    <name type="scientific">uncultured Phycisphaerae bacterium</name>
    <dbReference type="NCBI Taxonomy" id="904963"/>
    <lineage>
        <taxon>Bacteria</taxon>
        <taxon>Pseudomonadati</taxon>
        <taxon>Planctomycetota</taxon>
        <taxon>Phycisphaerae</taxon>
        <taxon>environmental samples</taxon>
    </lineage>
</organism>
<dbReference type="Pfam" id="PF07635">
    <property type="entry name" value="PSCyt1"/>
    <property type="match status" value="1"/>
</dbReference>
<proteinExistence type="predicted"/>
<dbReference type="GO" id="GO:0009055">
    <property type="term" value="F:electron transfer activity"/>
    <property type="evidence" value="ECO:0007669"/>
    <property type="project" value="InterPro"/>
</dbReference>
<dbReference type="InterPro" id="IPR011444">
    <property type="entry name" value="DUF1549"/>
</dbReference>
<evidence type="ECO:0000313" key="6">
    <source>
        <dbReference type="EMBL" id="CAA9402194.1"/>
    </source>
</evidence>
<dbReference type="EMBL" id="CADCUQ010000403">
    <property type="protein sequence ID" value="CAA9402194.1"/>
    <property type="molecule type" value="Genomic_DNA"/>
</dbReference>
<dbReference type="Pfam" id="PF07587">
    <property type="entry name" value="PSD1"/>
    <property type="match status" value="1"/>
</dbReference>
<evidence type="ECO:0000256" key="4">
    <source>
        <dbReference type="SAM" id="SignalP"/>
    </source>
</evidence>
<dbReference type="PROSITE" id="PS51007">
    <property type="entry name" value="CYTC"/>
    <property type="match status" value="1"/>
</dbReference>
<evidence type="ECO:0000256" key="1">
    <source>
        <dbReference type="ARBA" id="ARBA00022723"/>
    </source>
</evidence>
<name>A0A6J4P466_9BACT</name>
<feature type="domain" description="Cytochrome c" evidence="5">
    <location>
        <begin position="33"/>
        <end position="231"/>
    </location>
</feature>
<dbReference type="Pfam" id="PF07583">
    <property type="entry name" value="PSCyt2"/>
    <property type="match status" value="1"/>
</dbReference>
<feature type="non-terminal residue" evidence="6">
    <location>
        <position position="1047"/>
    </location>
</feature>
<keyword evidence="3" id="KW-0349">Heme</keyword>
<protein>
    <recommendedName>
        <fullName evidence="5">Cytochrome c domain-containing protein</fullName>
    </recommendedName>
</protein>
<dbReference type="AlphaFoldDB" id="A0A6J4P466"/>
<feature type="signal peptide" evidence="4">
    <location>
        <begin position="1"/>
        <end position="31"/>
    </location>
</feature>
<keyword evidence="2 3" id="KW-0408">Iron</keyword>
<dbReference type="InterPro" id="IPR009056">
    <property type="entry name" value="Cyt_c-like_dom"/>
</dbReference>
<evidence type="ECO:0000256" key="2">
    <source>
        <dbReference type="ARBA" id="ARBA00023004"/>
    </source>
</evidence>
<dbReference type="PANTHER" id="PTHR35889">
    <property type="entry name" value="CYCLOINULO-OLIGOSACCHARIDE FRUCTANOTRANSFERASE-RELATED"/>
    <property type="match status" value="1"/>
</dbReference>
<keyword evidence="4" id="KW-0732">Signal</keyword>
<dbReference type="InterPro" id="IPR022655">
    <property type="entry name" value="DUF1553"/>
</dbReference>